<feature type="binding site" evidence="10">
    <location>
        <position position="50"/>
    </location>
    <ligand>
        <name>Mg(2+)</name>
        <dbReference type="ChEBI" id="CHEBI:18420"/>
        <label>1</label>
    </ligand>
</feature>
<dbReference type="Gene3D" id="3.30.420.10">
    <property type="entry name" value="Ribonuclease H-like superfamily/Ribonuclease H"/>
    <property type="match status" value="1"/>
</dbReference>
<evidence type="ECO:0000256" key="5">
    <source>
        <dbReference type="ARBA" id="ARBA00022722"/>
    </source>
</evidence>
<evidence type="ECO:0000256" key="10">
    <source>
        <dbReference type="HAMAP-Rule" id="MF_00042"/>
    </source>
</evidence>
<dbReference type="InterPro" id="IPR002156">
    <property type="entry name" value="RNaseH_domain"/>
</dbReference>
<dbReference type="InterPro" id="IPR012337">
    <property type="entry name" value="RNaseH-like_sf"/>
</dbReference>
<reference evidence="13" key="1">
    <citation type="submission" date="2015-11" db="EMBL/GenBank/DDBJ databases">
        <authorList>
            <person name="Seth-Smith H.M.B."/>
        </authorList>
    </citation>
    <scope>NUCLEOTIDE SEQUENCE [LARGE SCALE GENOMIC DNA]</scope>
    <source>
        <strain evidence="13">2013Ark11</strain>
    </source>
</reference>
<keyword evidence="13" id="KW-1185">Reference proteome</keyword>
<dbReference type="STRING" id="1561003.Ark11_0797"/>
<dbReference type="InterPro" id="IPR022892">
    <property type="entry name" value="RNaseHI"/>
</dbReference>
<dbReference type="PANTHER" id="PTHR10642">
    <property type="entry name" value="RIBONUCLEASE H1"/>
    <property type="match status" value="1"/>
</dbReference>
<evidence type="ECO:0000256" key="9">
    <source>
        <dbReference type="ARBA" id="ARBA00022842"/>
    </source>
</evidence>
<dbReference type="GO" id="GO:0005737">
    <property type="term" value="C:cytoplasm"/>
    <property type="evidence" value="ECO:0007669"/>
    <property type="project" value="UniProtKB-SubCell"/>
</dbReference>
<gene>
    <name evidence="10 12" type="primary">rnhA</name>
    <name evidence="12" type="ORF">Ark11_0797</name>
</gene>
<evidence type="ECO:0000259" key="11">
    <source>
        <dbReference type="PROSITE" id="PS50879"/>
    </source>
</evidence>
<dbReference type="Proteomes" id="UP000198651">
    <property type="component" value="Chromosome I"/>
</dbReference>
<evidence type="ECO:0000256" key="1">
    <source>
        <dbReference type="ARBA" id="ARBA00000077"/>
    </source>
</evidence>
<dbReference type="Pfam" id="PF00075">
    <property type="entry name" value="RNase_H"/>
    <property type="match status" value="1"/>
</dbReference>
<comment type="subunit">
    <text evidence="3 10">Monomer.</text>
</comment>
<keyword evidence="10" id="KW-0963">Cytoplasm</keyword>
<evidence type="ECO:0000313" key="12">
    <source>
        <dbReference type="EMBL" id="CUT17623.1"/>
    </source>
</evidence>
<feature type="binding site" evidence="10">
    <location>
        <position position="138"/>
    </location>
    <ligand>
        <name>Mg(2+)</name>
        <dbReference type="ChEBI" id="CHEBI:18420"/>
        <label>2</label>
    </ligand>
</feature>
<comment type="similarity">
    <text evidence="2 10">Belongs to the RNase H family.</text>
</comment>
<dbReference type="EMBL" id="LN906597">
    <property type="protein sequence ID" value="CUT17623.1"/>
    <property type="molecule type" value="Genomic_DNA"/>
</dbReference>
<dbReference type="OrthoDB" id="7845843at2"/>
<dbReference type="AlphaFoldDB" id="A0A0S4M1G5"/>
<dbReference type="PROSITE" id="PS50879">
    <property type="entry name" value="RNASE_H_1"/>
    <property type="match status" value="1"/>
</dbReference>
<feature type="binding site" evidence="10">
    <location>
        <position position="11"/>
    </location>
    <ligand>
        <name>Mg(2+)</name>
        <dbReference type="ChEBI" id="CHEBI:18420"/>
        <label>1</label>
    </ligand>
</feature>
<evidence type="ECO:0000256" key="4">
    <source>
        <dbReference type="ARBA" id="ARBA00012180"/>
    </source>
</evidence>
<feature type="binding site" evidence="10">
    <location>
        <position position="74"/>
    </location>
    <ligand>
        <name>Mg(2+)</name>
        <dbReference type="ChEBI" id="CHEBI:18420"/>
        <label>1</label>
    </ligand>
</feature>
<dbReference type="GO" id="GO:0004523">
    <property type="term" value="F:RNA-DNA hybrid ribonuclease activity"/>
    <property type="evidence" value="ECO:0007669"/>
    <property type="project" value="UniProtKB-UniRule"/>
</dbReference>
<keyword evidence="6 10" id="KW-0479">Metal-binding</keyword>
<accession>A0A0S4M1G5</accession>
<keyword evidence="8 10" id="KW-0378">Hydrolase</keyword>
<dbReference type="RefSeq" id="WP_092343218.1">
    <property type="nucleotide sequence ID" value="NZ_FLSL01000081.1"/>
</dbReference>
<dbReference type="NCBIfam" id="NF001236">
    <property type="entry name" value="PRK00203.1"/>
    <property type="match status" value="1"/>
</dbReference>
<dbReference type="PATRIC" id="fig|1561003.3.peg.798"/>
<evidence type="ECO:0000256" key="8">
    <source>
        <dbReference type="ARBA" id="ARBA00022801"/>
    </source>
</evidence>
<comment type="function">
    <text evidence="10">Endonuclease that specifically degrades the RNA of RNA-DNA hybrids.</text>
</comment>
<feature type="domain" description="RNase H type-1" evidence="11">
    <location>
        <begin position="2"/>
        <end position="146"/>
    </location>
</feature>
<organism evidence="12 13">
    <name type="scientific">Candidatus Ichthyocystis hellenicum</name>
    <dbReference type="NCBI Taxonomy" id="1561003"/>
    <lineage>
        <taxon>Bacteria</taxon>
        <taxon>Pseudomonadati</taxon>
        <taxon>Pseudomonadota</taxon>
        <taxon>Betaproteobacteria</taxon>
        <taxon>Burkholderiales</taxon>
        <taxon>Candidatus Ichthyocystis</taxon>
    </lineage>
</organism>
<dbReference type="GO" id="GO:0003676">
    <property type="term" value="F:nucleic acid binding"/>
    <property type="evidence" value="ECO:0007669"/>
    <property type="project" value="InterPro"/>
</dbReference>
<dbReference type="InterPro" id="IPR036397">
    <property type="entry name" value="RNaseH_sf"/>
</dbReference>
<dbReference type="GO" id="GO:0000287">
    <property type="term" value="F:magnesium ion binding"/>
    <property type="evidence" value="ECO:0007669"/>
    <property type="project" value="UniProtKB-UniRule"/>
</dbReference>
<dbReference type="GO" id="GO:0043137">
    <property type="term" value="P:DNA replication, removal of RNA primer"/>
    <property type="evidence" value="ECO:0007669"/>
    <property type="project" value="TreeGrafter"/>
</dbReference>
<dbReference type="PANTHER" id="PTHR10642:SF26">
    <property type="entry name" value="RIBONUCLEASE H1"/>
    <property type="match status" value="1"/>
</dbReference>
<sequence length="153" mass="17702">MHIECIEIYTDGSCLGNPGVGGWAAIVVVNKQKTTEYFGFVEQTTNNQMELSAAIEGLEKAIDYYPQKILLFSDSQYMQLGITKWITQWKKNGWRTSNRKDVKNKNLWEKLDILNQKLTIEWNWVKAHNGNKLNERADYLARTAASDRITKQE</sequence>
<comment type="cofactor">
    <cofactor evidence="10">
        <name>Mg(2+)</name>
        <dbReference type="ChEBI" id="CHEBI:18420"/>
    </cofactor>
    <text evidence="10">Binds 1 Mg(2+) ion per subunit. May bind a second metal ion at a regulatory site, or after substrate binding.</text>
</comment>
<dbReference type="EC" id="3.1.26.4" evidence="4 10"/>
<evidence type="ECO:0000313" key="13">
    <source>
        <dbReference type="Proteomes" id="UP000198651"/>
    </source>
</evidence>
<name>A0A0S4M1G5_9BURK</name>
<protein>
    <recommendedName>
        <fullName evidence="4 10">Ribonuclease H</fullName>
        <shortName evidence="10">RNase H</shortName>
        <ecNumber evidence="4 10">3.1.26.4</ecNumber>
    </recommendedName>
</protein>
<keyword evidence="5 10" id="KW-0540">Nuclease</keyword>
<feature type="binding site" evidence="10">
    <location>
        <position position="11"/>
    </location>
    <ligand>
        <name>Mg(2+)</name>
        <dbReference type="ChEBI" id="CHEBI:18420"/>
        <label>2</label>
    </ligand>
</feature>
<comment type="catalytic activity">
    <reaction evidence="1 10">
        <text>Endonucleolytic cleavage to 5'-phosphomonoester.</text>
        <dbReference type="EC" id="3.1.26.4"/>
    </reaction>
</comment>
<dbReference type="InterPro" id="IPR050092">
    <property type="entry name" value="RNase_H"/>
</dbReference>
<dbReference type="CDD" id="cd09278">
    <property type="entry name" value="RNase_HI_prokaryote_like"/>
    <property type="match status" value="1"/>
</dbReference>
<evidence type="ECO:0000256" key="6">
    <source>
        <dbReference type="ARBA" id="ARBA00022723"/>
    </source>
</evidence>
<keyword evidence="9 10" id="KW-0460">Magnesium</keyword>
<comment type="subcellular location">
    <subcellularLocation>
        <location evidence="10">Cytoplasm</location>
    </subcellularLocation>
</comment>
<dbReference type="HAMAP" id="MF_00042">
    <property type="entry name" value="RNase_H"/>
    <property type="match status" value="1"/>
</dbReference>
<evidence type="ECO:0000256" key="3">
    <source>
        <dbReference type="ARBA" id="ARBA00011245"/>
    </source>
</evidence>
<evidence type="ECO:0000256" key="7">
    <source>
        <dbReference type="ARBA" id="ARBA00022759"/>
    </source>
</evidence>
<dbReference type="SUPFAM" id="SSF53098">
    <property type="entry name" value="Ribonuclease H-like"/>
    <property type="match status" value="1"/>
</dbReference>
<evidence type="ECO:0000256" key="2">
    <source>
        <dbReference type="ARBA" id="ARBA00005300"/>
    </source>
</evidence>
<keyword evidence="7 10" id="KW-0255">Endonuclease</keyword>
<proteinExistence type="inferred from homology"/>